<dbReference type="Proteomes" id="UP000032749">
    <property type="component" value="Chromosome"/>
</dbReference>
<dbReference type="Pfam" id="PF01541">
    <property type="entry name" value="GIY-YIG"/>
    <property type="match status" value="1"/>
</dbReference>
<dbReference type="InterPro" id="IPR000305">
    <property type="entry name" value="GIY-YIG_endonuc"/>
</dbReference>
<dbReference type="KEGG" id="oai:OLEAN_C04700"/>
<name>R4YJS3_OLEAN</name>
<feature type="coiled-coil region" evidence="1">
    <location>
        <begin position="145"/>
        <end position="179"/>
    </location>
</feature>
<evidence type="ECO:0000313" key="4">
    <source>
        <dbReference type="EMBL" id="CCK74646.1"/>
    </source>
</evidence>
<sequence length="186" mass="20629">MIVFIITNDVTDEVYVGTTKDSVEERWKQYQEAAALDHTAARLFKDIRDFGAKSFTPSEYAVAFDREDLKDLFEEAMEEHQGISLVGVKTTKPKPVKVAAPKKAAVKKPTVKSKTSGGPVTTKIVKPKVASGRTNSAAKERAIKEAIAEEKAERESKKLMKASAEAQEMRDIMARLDNRGSTLKKR</sequence>
<dbReference type="EMBL" id="FO203512">
    <property type="protein sequence ID" value="CCK74646.1"/>
    <property type="molecule type" value="Genomic_DNA"/>
</dbReference>
<keyword evidence="1" id="KW-0175">Coiled coil</keyword>
<dbReference type="STRING" id="698738.OLEAN_C04700"/>
<protein>
    <recommendedName>
        <fullName evidence="3">GIY-YIG domain-containing protein</fullName>
    </recommendedName>
</protein>
<dbReference type="Gene3D" id="3.40.1440.10">
    <property type="entry name" value="GIY-YIG endonuclease"/>
    <property type="match status" value="1"/>
</dbReference>
<reference evidence="4 5" key="1">
    <citation type="journal article" date="2013" name="Nat. Commun.">
        <title>Genome sequence and functional genomic analysis of the oil-degrading bacterium Oleispira antarctica.</title>
        <authorList>
            <person name="Kube M."/>
            <person name="Chernikova T.N."/>
            <person name="Al-Ramahi Y."/>
            <person name="Beloqui A."/>
            <person name="Lopez-Cortez N."/>
            <person name="Guazzaroni M.E."/>
            <person name="Heipieper H.J."/>
            <person name="Klages S."/>
            <person name="Kotsyurbenko O.R."/>
            <person name="Langer I."/>
            <person name="Nechitaylo T.Y."/>
            <person name="Lunsdorf H."/>
            <person name="Fernandez M."/>
            <person name="Juarez S."/>
            <person name="Ciordia S."/>
            <person name="Singer A."/>
            <person name="Kagan O."/>
            <person name="Egorova O."/>
            <person name="Petit P.A."/>
            <person name="Stogios P."/>
            <person name="Kim Y."/>
            <person name="Tchigvintsev A."/>
            <person name="Flick R."/>
            <person name="Denaro R."/>
            <person name="Genovese M."/>
            <person name="Albar J.P."/>
            <person name="Reva O.N."/>
            <person name="Martinez-Gomariz M."/>
            <person name="Tran H."/>
            <person name="Ferrer M."/>
            <person name="Savchenko A."/>
            <person name="Yakunin A.F."/>
            <person name="Yakimov M.M."/>
            <person name="Golyshina O.V."/>
            <person name="Reinhardt R."/>
            <person name="Golyshin P.N."/>
        </authorList>
    </citation>
    <scope>NUCLEOTIDE SEQUENCE [LARGE SCALE GENOMIC DNA]</scope>
</reference>
<evidence type="ECO:0000313" key="5">
    <source>
        <dbReference type="Proteomes" id="UP000032749"/>
    </source>
</evidence>
<keyword evidence="5" id="KW-1185">Reference proteome</keyword>
<organism evidence="4 5">
    <name type="scientific">Oleispira antarctica RB-8</name>
    <dbReference type="NCBI Taxonomy" id="698738"/>
    <lineage>
        <taxon>Bacteria</taxon>
        <taxon>Pseudomonadati</taxon>
        <taxon>Pseudomonadota</taxon>
        <taxon>Gammaproteobacteria</taxon>
        <taxon>Oceanospirillales</taxon>
        <taxon>Oceanospirillaceae</taxon>
        <taxon>Oleispira</taxon>
    </lineage>
</organism>
<dbReference type="InterPro" id="IPR035901">
    <property type="entry name" value="GIY-YIG_endonuc_sf"/>
</dbReference>
<evidence type="ECO:0000259" key="3">
    <source>
        <dbReference type="Pfam" id="PF01541"/>
    </source>
</evidence>
<dbReference type="CDD" id="cd10443">
    <property type="entry name" value="GIY-YIG_HE_Tlr8p_PBC-V_like"/>
    <property type="match status" value="1"/>
</dbReference>
<accession>R4YJS3</accession>
<dbReference type="SUPFAM" id="SSF82771">
    <property type="entry name" value="GIY-YIG endonuclease"/>
    <property type="match status" value="1"/>
</dbReference>
<evidence type="ECO:0000256" key="1">
    <source>
        <dbReference type="SAM" id="Coils"/>
    </source>
</evidence>
<feature type="domain" description="GIY-YIG" evidence="3">
    <location>
        <begin position="2"/>
        <end position="73"/>
    </location>
</feature>
<feature type="region of interest" description="Disordered" evidence="2">
    <location>
        <begin position="109"/>
        <end position="140"/>
    </location>
</feature>
<proteinExistence type="predicted"/>
<dbReference type="AlphaFoldDB" id="R4YJS3"/>
<dbReference type="HOGENOM" id="CLU_1253913_0_0_6"/>
<evidence type="ECO:0000256" key="2">
    <source>
        <dbReference type="SAM" id="MobiDB-lite"/>
    </source>
</evidence>
<gene>
    <name evidence="4" type="ORF">OLEAN_C04700</name>
</gene>